<dbReference type="InterPro" id="IPR039428">
    <property type="entry name" value="NUOK/Mnh_C1-like"/>
</dbReference>
<comment type="subcellular location">
    <subcellularLocation>
        <location evidence="1">Membrane</location>
        <topology evidence="1">Multi-pass membrane protein</topology>
    </subcellularLocation>
</comment>
<proteinExistence type="inferred from homology"/>
<keyword evidence="4 10" id="KW-0812">Transmembrane</keyword>
<keyword evidence="5" id="KW-1278">Translocase</keyword>
<keyword evidence="11" id="KW-0496">Mitochondrion</keyword>
<dbReference type="Pfam" id="PF00420">
    <property type="entry name" value="Oxidored_q2"/>
    <property type="match status" value="1"/>
</dbReference>
<evidence type="ECO:0000256" key="2">
    <source>
        <dbReference type="ARBA" id="ARBA00010519"/>
    </source>
</evidence>
<evidence type="ECO:0000256" key="7">
    <source>
        <dbReference type="ARBA" id="ARBA00023027"/>
    </source>
</evidence>
<evidence type="ECO:0000256" key="4">
    <source>
        <dbReference type="ARBA" id="ARBA00022692"/>
    </source>
</evidence>
<evidence type="ECO:0000313" key="11">
    <source>
        <dbReference type="EMBL" id="WYA84589.1"/>
    </source>
</evidence>
<dbReference type="GO" id="GO:0016020">
    <property type="term" value="C:membrane"/>
    <property type="evidence" value="ECO:0007669"/>
    <property type="project" value="UniProtKB-SubCell"/>
</dbReference>
<accession>A0AAU6PWZ5</accession>
<gene>
    <name evidence="11" type="primary">nad4l</name>
</gene>
<evidence type="ECO:0000256" key="5">
    <source>
        <dbReference type="ARBA" id="ARBA00022967"/>
    </source>
</evidence>
<evidence type="ECO:0000256" key="1">
    <source>
        <dbReference type="ARBA" id="ARBA00004141"/>
    </source>
</evidence>
<sequence>MNSINLFVTLSLFSALLSLFYNSKYLLSILLALEMCLLNLLVLNIFHSLPMNNTSSLMLSLFILSAGAIEASIGISLLTLITRNTNTNSFASFNGLKV</sequence>
<keyword evidence="7" id="KW-0520">NAD</keyword>
<feature type="transmembrane region" description="Helical" evidence="10">
    <location>
        <begin position="59"/>
        <end position="81"/>
    </location>
</feature>
<evidence type="ECO:0000256" key="8">
    <source>
        <dbReference type="ARBA" id="ARBA00023136"/>
    </source>
</evidence>
<comment type="similarity">
    <text evidence="2">Belongs to the complex I subunit 4L family.</text>
</comment>
<evidence type="ECO:0000256" key="3">
    <source>
        <dbReference type="ARBA" id="ARBA00016612"/>
    </source>
</evidence>
<evidence type="ECO:0000256" key="10">
    <source>
        <dbReference type="SAM" id="Phobius"/>
    </source>
</evidence>
<protein>
    <recommendedName>
        <fullName evidence="3">NADH-ubiquinone oxidoreductase chain 4L</fullName>
    </recommendedName>
    <alternativeName>
        <fullName evidence="9">NADH dehydrogenase subunit 4L</fullName>
    </alternativeName>
</protein>
<name>A0AAU6PWZ5_9ECHI</name>
<dbReference type="AlphaFoldDB" id="A0AAU6PWZ5"/>
<feature type="transmembrane region" description="Helical" evidence="10">
    <location>
        <begin position="6"/>
        <end position="22"/>
    </location>
</feature>
<evidence type="ECO:0000256" key="9">
    <source>
        <dbReference type="ARBA" id="ARBA00031586"/>
    </source>
</evidence>
<dbReference type="Gene3D" id="1.10.287.3510">
    <property type="match status" value="1"/>
</dbReference>
<dbReference type="EMBL" id="ON720728">
    <property type="protein sequence ID" value="WYA84589.1"/>
    <property type="molecule type" value="Genomic_DNA"/>
</dbReference>
<reference evidence="11" key="1">
    <citation type="submission" date="2022-06" db="EMBL/GenBank/DDBJ databases">
        <title>Ophiomusa kimblae mitochondrion, complete genome.</title>
        <authorList>
            <person name="Li Y."/>
            <person name="Liao X."/>
        </authorList>
    </citation>
    <scope>NUCLEOTIDE SEQUENCE</scope>
</reference>
<geneLocation type="mitochondrion" evidence="11"/>
<keyword evidence="8 10" id="KW-0472">Membrane</keyword>
<evidence type="ECO:0000256" key="6">
    <source>
        <dbReference type="ARBA" id="ARBA00022989"/>
    </source>
</evidence>
<feature type="transmembrane region" description="Helical" evidence="10">
    <location>
        <begin position="29"/>
        <end position="47"/>
    </location>
</feature>
<keyword evidence="6 10" id="KW-1133">Transmembrane helix</keyword>
<organism evidence="11">
    <name type="scientific">Ophiomusa kimblae</name>
    <dbReference type="NCBI Taxonomy" id="3135533"/>
    <lineage>
        <taxon>Eukaryota</taxon>
        <taxon>Metazoa</taxon>
        <taxon>Echinodermata</taxon>
        <taxon>Eleutherozoa</taxon>
        <taxon>Asterozoa</taxon>
        <taxon>Ophiuroidea</taxon>
        <taxon>Myophiuroidea</taxon>
        <taxon>Metophiurida</taxon>
        <taxon>Ophintegrida</taxon>
        <taxon>Amphilepidida</taxon>
        <taxon>Ophiurina</taxon>
        <taxon>Ophiolepidina</taxon>
        <taxon>Ophiolepididae</taxon>
        <taxon>Ophiomusa</taxon>
    </lineage>
</organism>